<proteinExistence type="predicted"/>
<evidence type="ECO:0008006" key="3">
    <source>
        <dbReference type="Google" id="ProtNLM"/>
    </source>
</evidence>
<keyword evidence="2" id="KW-1185">Reference proteome</keyword>
<reference evidence="1" key="1">
    <citation type="submission" date="2021-03" db="EMBL/GenBank/DDBJ databases">
        <authorList>
            <person name="Bekaert M."/>
        </authorList>
    </citation>
    <scope>NUCLEOTIDE SEQUENCE</scope>
</reference>
<evidence type="ECO:0000313" key="2">
    <source>
        <dbReference type="Proteomes" id="UP000683360"/>
    </source>
</evidence>
<dbReference type="AlphaFoldDB" id="A0A8S3UR92"/>
<dbReference type="EMBL" id="CAJPWZ010002714">
    <property type="protein sequence ID" value="CAG2243756.1"/>
    <property type="molecule type" value="Genomic_DNA"/>
</dbReference>
<organism evidence="1 2">
    <name type="scientific">Mytilus edulis</name>
    <name type="common">Blue mussel</name>
    <dbReference type="NCBI Taxonomy" id="6550"/>
    <lineage>
        <taxon>Eukaryota</taxon>
        <taxon>Metazoa</taxon>
        <taxon>Spiralia</taxon>
        <taxon>Lophotrochozoa</taxon>
        <taxon>Mollusca</taxon>
        <taxon>Bivalvia</taxon>
        <taxon>Autobranchia</taxon>
        <taxon>Pteriomorphia</taxon>
        <taxon>Mytilida</taxon>
        <taxon>Mytiloidea</taxon>
        <taxon>Mytilidae</taxon>
        <taxon>Mytilinae</taxon>
        <taxon>Mytilus</taxon>
    </lineage>
</organism>
<accession>A0A8S3UR92</accession>
<gene>
    <name evidence="1" type="ORF">MEDL_55862</name>
</gene>
<protein>
    <recommendedName>
        <fullName evidence="3">Reverse transcriptase zinc-binding domain-containing protein</fullName>
    </recommendedName>
</protein>
<evidence type="ECO:0000313" key="1">
    <source>
        <dbReference type="EMBL" id="CAG2243756.1"/>
    </source>
</evidence>
<sequence length="501" mass="59228">MSKSEIMCIGKAKINVSEIQQIGLKYSIDCIQILGVYVGKNKLLCDDLNWKDKISKIKMLVNLWKQRRLTLSGRATVISSLLMSRLWYTIAVCSIPDWALQSIKKICLDFLWNNGSHLIKYRTIIGDKTDGEKDCTNIPVFYREIIDAWQYFKPYVDIDIRSVDIFNQPIFLNESIKINGKCIFWKQFVLAGITKLKHVAYEVIPGFLPFNAIHEMIENVDDNVDCNKLRQQYNSLLECIPNEWKRVILNETKPVNCDDVPLFIVNYNNKTKDFVCCKTKDFYGILVDKCYIEPVAHQYWLESFNVQYIPFKFLWTSVHCYWKSPDCVQLDFKIVHNRIFTNLKLKRIGLSDSDICDSCKSVVEDLFHLFLKCQDLDVFHNYMFVFLCELLEKCEFDVLVNQGYRQMFLLGMTSTYTDVNTYFVNFVLSVARLCVFKRRQMIKNDVKKIDLTRFFRYTLKHYISYYHVYCKIVNKMNIFERNFLKNNCKMTEIDGVLIFNF</sequence>
<dbReference type="Proteomes" id="UP000683360">
    <property type="component" value="Unassembled WGS sequence"/>
</dbReference>
<comment type="caution">
    <text evidence="1">The sequence shown here is derived from an EMBL/GenBank/DDBJ whole genome shotgun (WGS) entry which is preliminary data.</text>
</comment>
<dbReference type="OrthoDB" id="2426083at2759"/>
<name>A0A8S3UR92_MYTED</name>